<evidence type="ECO:0000313" key="1">
    <source>
        <dbReference type="EMBL" id="OZG59546.1"/>
    </source>
</evidence>
<keyword evidence="2" id="KW-1185">Reference proteome</keyword>
<dbReference type="AlphaFoldDB" id="A0A261FL50"/>
<organism evidence="1 2">
    <name type="scientific">Bifidobacterium myosotis</name>
    <dbReference type="NCBI Taxonomy" id="1630166"/>
    <lineage>
        <taxon>Bacteria</taxon>
        <taxon>Bacillati</taxon>
        <taxon>Actinomycetota</taxon>
        <taxon>Actinomycetes</taxon>
        <taxon>Bifidobacteriales</taxon>
        <taxon>Bifidobacteriaceae</taxon>
        <taxon>Bifidobacterium</taxon>
    </lineage>
</organism>
<dbReference type="Proteomes" id="UP000216871">
    <property type="component" value="Unassembled WGS sequence"/>
</dbReference>
<accession>A0A261FL50</accession>
<gene>
    <name evidence="1" type="ORF">BMYO_1391</name>
</gene>
<reference evidence="1 2" key="1">
    <citation type="journal article" date="2017" name="BMC Genomics">
        <title>Comparative genomic and phylogenomic analyses of the Bifidobacteriaceae family.</title>
        <authorList>
            <person name="Lugli G.A."/>
            <person name="Milani C."/>
            <person name="Turroni F."/>
            <person name="Duranti S."/>
            <person name="Mancabelli L."/>
            <person name="Mangifesta M."/>
            <person name="Ferrario C."/>
            <person name="Modesto M."/>
            <person name="Mattarelli P."/>
            <person name="Jiri K."/>
            <person name="van Sinderen D."/>
            <person name="Ventura M."/>
        </authorList>
    </citation>
    <scope>NUCLEOTIDE SEQUENCE [LARGE SCALE GENOMIC DNA]</scope>
    <source>
        <strain evidence="1 2">DSM 100196</strain>
    </source>
</reference>
<comment type="caution">
    <text evidence="1">The sequence shown here is derived from an EMBL/GenBank/DDBJ whole genome shotgun (WGS) entry which is preliminary data.</text>
</comment>
<evidence type="ECO:0000313" key="2">
    <source>
        <dbReference type="Proteomes" id="UP000216871"/>
    </source>
</evidence>
<sequence>MRDRRLGRAALSVSRIAYLHFRPVTTNQSVQHTLINRPDQPVITNRSCQTAIDNQSMPITSTDRTG</sequence>
<proteinExistence type="predicted"/>
<name>A0A261FL50_9BIFI</name>
<dbReference type="EMBL" id="MWWW01000014">
    <property type="protein sequence ID" value="OZG59546.1"/>
    <property type="molecule type" value="Genomic_DNA"/>
</dbReference>
<protein>
    <submittedName>
        <fullName evidence="1">Uncharacterized protein</fullName>
    </submittedName>
</protein>